<accession>A0A1A9LEG0</accession>
<proteinExistence type="inferred from homology"/>
<comment type="caution">
    <text evidence="4">The sequence shown here is derived from an EMBL/GenBank/DDBJ whole genome shotgun (WGS) entry which is preliminary data.</text>
</comment>
<organism evidence="4 5">
    <name type="scientific">Aequorivita soesokkakensis</name>
    <dbReference type="NCBI Taxonomy" id="1385699"/>
    <lineage>
        <taxon>Bacteria</taxon>
        <taxon>Pseudomonadati</taxon>
        <taxon>Bacteroidota</taxon>
        <taxon>Flavobacteriia</taxon>
        <taxon>Flavobacteriales</taxon>
        <taxon>Flavobacteriaceae</taxon>
        <taxon>Aequorivita</taxon>
    </lineage>
</organism>
<dbReference type="SUPFAM" id="SSF54637">
    <property type="entry name" value="Thioesterase/thiol ester dehydrase-isomerase"/>
    <property type="match status" value="1"/>
</dbReference>
<dbReference type="InterPro" id="IPR003736">
    <property type="entry name" value="PAAI_dom"/>
</dbReference>
<dbReference type="RefSeq" id="WP_068761903.1">
    <property type="nucleotide sequence ID" value="NZ_LXIE01000014.1"/>
</dbReference>
<dbReference type="PANTHER" id="PTHR43240:SF5">
    <property type="entry name" value="1,4-DIHYDROXY-2-NAPHTHOYL-COA THIOESTERASE 1"/>
    <property type="match status" value="1"/>
</dbReference>
<dbReference type="STRING" id="1385699.A7A78_12360"/>
<keyword evidence="5" id="KW-1185">Reference proteome</keyword>
<dbReference type="CDD" id="cd03443">
    <property type="entry name" value="PaaI_thioesterase"/>
    <property type="match status" value="1"/>
</dbReference>
<feature type="domain" description="Thioesterase" evidence="3">
    <location>
        <begin position="51"/>
        <end position="127"/>
    </location>
</feature>
<evidence type="ECO:0000259" key="3">
    <source>
        <dbReference type="Pfam" id="PF03061"/>
    </source>
</evidence>
<dbReference type="PANTHER" id="PTHR43240">
    <property type="entry name" value="1,4-DIHYDROXY-2-NAPHTHOYL-COA THIOESTERASE 1"/>
    <property type="match status" value="1"/>
</dbReference>
<dbReference type="NCBIfam" id="TIGR00369">
    <property type="entry name" value="unchar_dom_1"/>
    <property type="match status" value="1"/>
</dbReference>
<comment type="similarity">
    <text evidence="1">Belongs to the thioesterase PaaI family.</text>
</comment>
<keyword evidence="2" id="KW-0378">Hydrolase</keyword>
<dbReference type="Pfam" id="PF03061">
    <property type="entry name" value="4HBT"/>
    <property type="match status" value="1"/>
</dbReference>
<dbReference type="AlphaFoldDB" id="A0A1A9LEG0"/>
<dbReference type="InterPro" id="IPR029069">
    <property type="entry name" value="HotDog_dom_sf"/>
</dbReference>
<dbReference type="GO" id="GO:0061522">
    <property type="term" value="F:1,4-dihydroxy-2-naphthoyl-CoA thioesterase activity"/>
    <property type="evidence" value="ECO:0007669"/>
    <property type="project" value="TreeGrafter"/>
</dbReference>
<dbReference type="InterPro" id="IPR006683">
    <property type="entry name" value="Thioestr_dom"/>
</dbReference>
<reference evidence="4 5" key="1">
    <citation type="submission" date="2016-05" db="EMBL/GenBank/DDBJ databases">
        <title>Genome sequencing of Vitellibacter soesokkakensis RSSK-12.</title>
        <authorList>
            <person name="Thevarajoo S."/>
            <person name="Selvaratnam C."/>
            <person name="Goh K.M."/>
            <person name="Chan K.-G."/>
            <person name="Chong C.S."/>
        </authorList>
    </citation>
    <scope>NUCLEOTIDE SEQUENCE [LARGE SCALE GENOMIC DNA]</scope>
    <source>
        <strain evidence="4 5">RSSK-12</strain>
    </source>
</reference>
<sequence length="141" mass="15555">MKYTKDEILAISKKMCKNTLMETLEIEFTEVGDDFLVARMPVTPRVHQPDGVLHGGASVALAESVGSAGAYFFLNSEEIVIRGIEIAANHVKSVRDGYVYAHASIIHKGRTTQLWQIKITNEEGALVSQIKLTTLTLPKNK</sequence>
<dbReference type="Gene3D" id="3.10.129.10">
    <property type="entry name" value="Hotdog Thioesterase"/>
    <property type="match status" value="1"/>
</dbReference>
<evidence type="ECO:0000256" key="1">
    <source>
        <dbReference type="ARBA" id="ARBA00008324"/>
    </source>
</evidence>
<evidence type="ECO:0000256" key="2">
    <source>
        <dbReference type="ARBA" id="ARBA00022801"/>
    </source>
</evidence>
<evidence type="ECO:0000313" key="5">
    <source>
        <dbReference type="Proteomes" id="UP000077552"/>
    </source>
</evidence>
<gene>
    <name evidence="4" type="ORF">A7A78_12360</name>
</gene>
<dbReference type="EMBL" id="LXIE01000014">
    <property type="protein sequence ID" value="OAD91346.1"/>
    <property type="molecule type" value="Genomic_DNA"/>
</dbReference>
<dbReference type="GO" id="GO:0005829">
    <property type="term" value="C:cytosol"/>
    <property type="evidence" value="ECO:0007669"/>
    <property type="project" value="TreeGrafter"/>
</dbReference>
<evidence type="ECO:0000313" key="4">
    <source>
        <dbReference type="EMBL" id="OAD91346.1"/>
    </source>
</evidence>
<dbReference type="OrthoDB" id="9798208at2"/>
<dbReference type="Proteomes" id="UP000077552">
    <property type="component" value="Unassembled WGS sequence"/>
</dbReference>
<protein>
    <submittedName>
        <fullName evidence="4">Thioesterase</fullName>
    </submittedName>
</protein>
<name>A0A1A9LEG0_9FLAO</name>